<protein>
    <submittedName>
        <fullName evidence="1">Protein kilB</fullName>
    </submittedName>
</protein>
<name>A0A419IBP4_9PSEU</name>
<gene>
    <name evidence="1" type="ORF">D5S19_01085</name>
</gene>
<reference evidence="1 2" key="1">
    <citation type="submission" date="2018-09" db="EMBL/GenBank/DDBJ databases">
        <title>YIM PH 21725 draft genome.</title>
        <authorList>
            <person name="Miao C."/>
        </authorList>
    </citation>
    <scope>NUCLEOTIDE SEQUENCE [LARGE SCALE GENOMIC DNA]</scope>
    <source>
        <strain evidence="2">YIM PH21725</strain>
    </source>
</reference>
<dbReference type="RefSeq" id="WP_120021448.1">
    <property type="nucleotide sequence ID" value="NZ_QZFV01000010.1"/>
</dbReference>
<dbReference type="Proteomes" id="UP000285112">
    <property type="component" value="Unassembled WGS sequence"/>
</dbReference>
<sequence length="156" mass="17062">MTSWVTSLIAVGGTLAGAATTNLLQTRVNRAQRREALQEDRRAELLTAVSELVSALAVHRRTMWTLGQQPDDPDARAAAHESRAAITAPLVRVGVLAPDLLAPAKQAERAVYAMRNPPDTDTLSRLREEALNASDHLVDQASRTFHQLDTLAHRTR</sequence>
<evidence type="ECO:0000313" key="1">
    <source>
        <dbReference type="EMBL" id="RJQ92388.1"/>
    </source>
</evidence>
<keyword evidence="2" id="KW-1185">Reference proteome</keyword>
<dbReference type="EMBL" id="QZFV01000010">
    <property type="protein sequence ID" value="RJQ92388.1"/>
    <property type="molecule type" value="Genomic_DNA"/>
</dbReference>
<dbReference type="AlphaFoldDB" id="A0A419IBP4"/>
<evidence type="ECO:0000313" key="2">
    <source>
        <dbReference type="Proteomes" id="UP000285112"/>
    </source>
</evidence>
<accession>A0A419IBP4</accession>
<comment type="caution">
    <text evidence="1">The sequence shown here is derived from an EMBL/GenBank/DDBJ whole genome shotgun (WGS) entry which is preliminary data.</text>
</comment>
<organism evidence="1 2">
    <name type="scientific">Amycolatopsis panacis</name>
    <dbReference type="NCBI Taxonomy" id="2340917"/>
    <lineage>
        <taxon>Bacteria</taxon>
        <taxon>Bacillati</taxon>
        <taxon>Actinomycetota</taxon>
        <taxon>Actinomycetes</taxon>
        <taxon>Pseudonocardiales</taxon>
        <taxon>Pseudonocardiaceae</taxon>
        <taxon>Amycolatopsis</taxon>
    </lineage>
</organism>
<proteinExistence type="predicted"/>